<dbReference type="SUPFAM" id="SSF53098">
    <property type="entry name" value="Ribonuclease H-like"/>
    <property type="match status" value="1"/>
</dbReference>
<dbReference type="GO" id="GO:0003676">
    <property type="term" value="F:nucleic acid binding"/>
    <property type="evidence" value="ECO:0007669"/>
    <property type="project" value="InterPro"/>
</dbReference>
<dbReference type="Pfam" id="PF00075">
    <property type="entry name" value="RNase_H"/>
    <property type="match status" value="1"/>
</dbReference>
<accession>A0A8S5MII1</accession>
<dbReference type="EMBL" id="BK014911">
    <property type="protein sequence ID" value="DAD82036.1"/>
    <property type="molecule type" value="Genomic_DNA"/>
</dbReference>
<organism evidence="2">
    <name type="scientific">Siphoviridae sp. ctkL634</name>
    <dbReference type="NCBI Taxonomy" id="2826442"/>
    <lineage>
        <taxon>Viruses</taxon>
        <taxon>Duplodnaviria</taxon>
        <taxon>Heunggongvirae</taxon>
        <taxon>Uroviricota</taxon>
        <taxon>Caudoviricetes</taxon>
    </lineage>
</organism>
<dbReference type="PROSITE" id="PS50879">
    <property type="entry name" value="RNASE_H_1"/>
    <property type="match status" value="1"/>
</dbReference>
<protein>
    <submittedName>
        <fullName evidence="2">Ribonuclease HI</fullName>
    </submittedName>
</protein>
<feature type="domain" description="RNase H type-1" evidence="1">
    <location>
        <begin position="1"/>
        <end position="136"/>
    </location>
</feature>
<proteinExistence type="predicted"/>
<evidence type="ECO:0000259" key="1">
    <source>
        <dbReference type="PROSITE" id="PS50879"/>
    </source>
</evidence>
<dbReference type="InterPro" id="IPR002156">
    <property type="entry name" value="RNaseH_domain"/>
</dbReference>
<sequence>MYIMRTKRKNGSDYEASPQIAEYDNTTESESVLRVIRDALQRLHYACTVVIHTECSNVAAAITQHWPEKWQRDGWKSAKGNPVKNAVLWEMLLQDVEEGGHILLAEGEKHEYAEWMRFNMPLKRALKDIFTEVPKT</sequence>
<evidence type="ECO:0000313" key="2">
    <source>
        <dbReference type="EMBL" id="DAD82036.1"/>
    </source>
</evidence>
<reference evidence="2" key="1">
    <citation type="journal article" date="2021" name="Proc. Natl. Acad. Sci. U.S.A.">
        <title>A Catalog of Tens of Thousands of Viruses from Human Metagenomes Reveals Hidden Associations with Chronic Diseases.</title>
        <authorList>
            <person name="Tisza M.J."/>
            <person name="Buck C.B."/>
        </authorList>
    </citation>
    <scope>NUCLEOTIDE SEQUENCE</scope>
    <source>
        <strain evidence="2">CtkL634</strain>
    </source>
</reference>
<dbReference type="InterPro" id="IPR012337">
    <property type="entry name" value="RNaseH-like_sf"/>
</dbReference>
<name>A0A8S5MII1_9CAUD</name>
<dbReference type="GO" id="GO:0004523">
    <property type="term" value="F:RNA-DNA hybrid ribonuclease activity"/>
    <property type="evidence" value="ECO:0007669"/>
    <property type="project" value="InterPro"/>
</dbReference>
<dbReference type="Gene3D" id="3.30.420.10">
    <property type="entry name" value="Ribonuclease H-like superfamily/Ribonuclease H"/>
    <property type="match status" value="1"/>
</dbReference>
<dbReference type="InterPro" id="IPR036397">
    <property type="entry name" value="RNaseH_sf"/>
</dbReference>